<evidence type="ECO:0000313" key="1">
    <source>
        <dbReference type="EMBL" id="OQP59055.1"/>
    </source>
</evidence>
<dbReference type="EMBL" id="LWBP01000185">
    <property type="protein sequence ID" value="OQP59055.1"/>
    <property type="molecule type" value="Genomic_DNA"/>
</dbReference>
<dbReference type="STRING" id="550983.A4R26_21960"/>
<evidence type="ECO:0000313" key="2">
    <source>
        <dbReference type="Proteomes" id="UP000192276"/>
    </source>
</evidence>
<dbReference type="Proteomes" id="UP000192276">
    <property type="component" value="Unassembled WGS sequence"/>
</dbReference>
<reference evidence="2" key="1">
    <citation type="submission" date="2016-04" db="EMBL/GenBank/DDBJ databases">
        <authorList>
            <person name="Chen L."/>
            <person name="Zhuang W."/>
            <person name="Wang G."/>
        </authorList>
    </citation>
    <scope>NUCLEOTIDE SEQUENCE [LARGE SCALE GENOMIC DNA]</scope>
    <source>
        <strain evidence="2">208</strain>
    </source>
</reference>
<accession>A0A1V9FL33</accession>
<protein>
    <submittedName>
        <fullName evidence="1">Uncharacterized protein</fullName>
    </submittedName>
</protein>
<gene>
    <name evidence="1" type="ORF">A4R26_21960</name>
</gene>
<name>A0A1V9FL33_9BACT</name>
<dbReference type="OrthoDB" id="894042at2"/>
<sequence>MSIYLLGATNACQVLKLPLLVTHFIKHKKESPYITLGSFFKMHYIDPQPLDADYQQDMQLPFKKTPDTFCRNTPYEPDLPKYVLKTPELPPVVQPVLNDDIPHILLTGNIFQPPKA</sequence>
<dbReference type="AlphaFoldDB" id="A0A1V9FL33"/>
<dbReference type="RefSeq" id="WP_133054700.1">
    <property type="nucleotide sequence ID" value="NZ_LWBP01000185.1"/>
</dbReference>
<keyword evidence="2" id="KW-1185">Reference proteome</keyword>
<organism evidence="1 2">
    <name type="scientific">Niastella populi</name>
    <dbReference type="NCBI Taxonomy" id="550983"/>
    <lineage>
        <taxon>Bacteria</taxon>
        <taxon>Pseudomonadati</taxon>
        <taxon>Bacteroidota</taxon>
        <taxon>Chitinophagia</taxon>
        <taxon>Chitinophagales</taxon>
        <taxon>Chitinophagaceae</taxon>
        <taxon>Niastella</taxon>
    </lineage>
</organism>
<comment type="caution">
    <text evidence="1">The sequence shown here is derived from an EMBL/GenBank/DDBJ whole genome shotgun (WGS) entry which is preliminary data.</text>
</comment>
<proteinExistence type="predicted"/>